<dbReference type="EMBL" id="PVXL01000020">
    <property type="protein sequence ID" value="PRR76654.1"/>
    <property type="molecule type" value="Genomic_DNA"/>
</dbReference>
<dbReference type="InterPro" id="IPR052017">
    <property type="entry name" value="TSUP"/>
</dbReference>
<protein>
    <recommendedName>
        <fullName evidence="8">Probable membrane transporter protein</fullName>
    </recommendedName>
</protein>
<keyword evidence="6 8" id="KW-1133">Transmembrane helix</keyword>
<comment type="caution">
    <text evidence="9">The sequence shown here is derived from an EMBL/GenBank/DDBJ whole genome shotgun (WGS) entry which is preliminary data.</text>
</comment>
<feature type="transmembrane region" description="Helical" evidence="8">
    <location>
        <begin position="46"/>
        <end position="65"/>
    </location>
</feature>
<keyword evidence="10" id="KW-1185">Reference proteome</keyword>
<evidence type="ECO:0000256" key="7">
    <source>
        <dbReference type="ARBA" id="ARBA00023136"/>
    </source>
</evidence>
<feature type="transmembrane region" description="Helical" evidence="8">
    <location>
        <begin position="196"/>
        <end position="216"/>
    </location>
</feature>
<keyword evidence="3" id="KW-0813">Transport</keyword>
<dbReference type="Proteomes" id="UP000239430">
    <property type="component" value="Unassembled WGS sequence"/>
</dbReference>
<feature type="transmembrane region" description="Helical" evidence="8">
    <location>
        <begin position="228"/>
        <end position="244"/>
    </location>
</feature>
<keyword evidence="7 8" id="KW-0472">Membrane</keyword>
<dbReference type="PANTHER" id="PTHR30269">
    <property type="entry name" value="TRANSMEMBRANE PROTEIN YFCA"/>
    <property type="match status" value="1"/>
</dbReference>
<evidence type="ECO:0000256" key="6">
    <source>
        <dbReference type="ARBA" id="ARBA00022989"/>
    </source>
</evidence>
<name>A0A9X7J530_9FIRM</name>
<evidence type="ECO:0000313" key="9">
    <source>
        <dbReference type="EMBL" id="PRR76654.1"/>
    </source>
</evidence>
<keyword evidence="4 8" id="KW-1003">Cell membrane</keyword>
<dbReference type="RefSeq" id="WP_054936041.1">
    <property type="nucleotide sequence ID" value="NZ_PVXL01000020.1"/>
</dbReference>
<reference evidence="9 10" key="1">
    <citation type="submission" date="2018-03" db="EMBL/GenBank/DDBJ databases">
        <title>Genome sequence of Moorella stamsii DSM 26217.</title>
        <authorList>
            <person name="Poehlein A."/>
            <person name="Daniel R."/>
        </authorList>
    </citation>
    <scope>NUCLEOTIDE SEQUENCE [LARGE SCALE GENOMIC DNA]</scope>
    <source>
        <strain evidence="10">DSM 26217</strain>
    </source>
</reference>
<feature type="transmembrane region" description="Helical" evidence="8">
    <location>
        <begin position="77"/>
        <end position="95"/>
    </location>
</feature>
<feature type="transmembrane region" description="Helical" evidence="8">
    <location>
        <begin position="6"/>
        <end position="39"/>
    </location>
</feature>
<comment type="similarity">
    <text evidence="2 8">Belongs to the 4-toluene sulfonate uptake permease (TSUP) (TC 2.A.102) family.</text>
</comment>
<gene>
    <name evidence="9" type="ORF">MOST_04230</name>
</gene>
<dbReference type="Pfam" id="PF01925">
    <property type="entry name" value="TauE"/>
    <property type="match status" value="1"/>
</dbReference>
<evidence type="ECO:0000256" key="2">
    <source>
        <dbReference type="ARBA" id="ARBA00009142"/>
    </source>
</evidence>
<feature type="transmembrane region" description="Helical" evidence="8">
    <location>
        <begin position="102"/>
        <end position="120"/>
    </location>
</feature>
<evidence type="ECO:0000256" key="5">
    <source>
        <dbReference type="ARBA" id="ARBA00022692"/>
    </source>
</evidence>
<evidence type="ECO:0000256" key="8">
    <source>
        <dbReference type="RuleBase" id="RU363041"/>
    </source>
</evidence>
<evidence type="ECO:0000256" key="4">
    <source>
        <dbReference type="ARBA" id="ARBA00022475"/>
    </source>
</evidence>
<dbReference type="PANTHER" id="PTHR30269:SF37">
    <property type="entry name" value="MEMBRANE TRANSPORTER PROTEIN"/>
    <property type="match status" value="1"/>
</dbReference>
<dbReference type="AlphaFoldDB" id="A0A9X7J530"/>
<keyword evidence="5 8" id="KW-0812">Transmembrane</keyword>
<comment type="subcellular location">
    <subcellularLocation>
        <location evidence="1 8">Cell membrane</location>
        <topology evidence="1 8">Multi-pass membrane protein</topology>
    </subcellularLocation>
</comment>
<sequence>MPGSIAVWLASAVIVCLAAALQGITGFGFAMISVPLLLLIYDPHTAVGINIIISFVSLSLLTLRVRKAVLRPVVKNLFLGSILGIPLGAYVFLHFDVQQLKLIIGIVTALCSLLLLSGMTVKNAAGCFWERIAGSISGFLTGSIGMPGPPIILFLSNQQLPKDRFRATTAAYFTLVYPSSLLLLTLLGAIDGHITLTAVSLIPFAILGGQVGCRLFSLVPQAQFQRSVPLLVLGTAIYIVITTLP</sequence>
<dbReference type="GO" id="GO:0005886">
    <property type="term" value="C:plasma membrane"/>
    <property type="evidence" value="ECO:0007669"/>
    <property type="project" value="UniProtKB-SubCell"/>
</dbReference>
<evidence type="ECO:0000313" key="10">
    <source>
        <dbReference type="Proteomes" id="UP000239430"/>
    </source>
</evidence>
<proteinExistence type="inferred from homology"/>
<feature type="transmembrane region" description="Helical" evidence="8">
    <location>
        <begin position="132"/>
        <end position="155"/>
    </location>
</feature>
<feature type="transmembrane region" description="Helical" evidence="8">
    <location>
        <begin position="167"/>
        <end position="190"/>
    </location>
</feature>
<organism evidence="9 10">
    <name type="scientific">Neomoorella stamsii</name>
    <dbReference type="NCBI Taxonomy" id="1266720"/>
    <lineage>
        <taxon>Bacteria</taxon>
        <taxon>Bacillati</taxon>
        <taxon>Bacillota</taxon>
        <taxon>Clostridia</taxon>
        <taxon>Neomoorellales</taxon>
        <taxon>Neomoorellaceae</taxon>
        <taxon>Neomoorella</taxon>
    </lineage>
</organism>
<evidence type="ECO:0000256" key="3">
    <source>
        <dbReference type="ARBA" id="ARBA00022448"/>
    </source>
</evidence>
<evidence type="ECO:0000256" key="1">
    <source>
        <dbReference type="ARBA" id="ARBA00004651"/>
    </source>
</evidence>
<dbReference type="InterPro" id="IPR002781">
    <property type="entry name" value="TM_pro_TauE-like"/>
</dbReference>
<accession>A0A9X7J530</accession>